<feature type="domain" description="Zasp-like motif" evidence="2">
    <location>
        <begin position="104"/>
        <end position="129"/>
    </location>
</feature>
<keyword evidence="4" id="KW-1185">Reference proteome</keyword>
<reference evidence="3 4" key="1">
    <citation type="submission" date="2024-08" db="EMBL/GenBank/DDBJ databases">
        <authorList>
            <person name="Cucini C."/>
            <person name="Frati F."/>
        </authorList>
    </citation>
    <scope>NUCLEOTIDE SEQUENCE [LARGE SCALE GENOMIC DNA]</scope>
</reference>
<feature type="compositionally biased region" description="Polar residues" evidence="1">
    <location>
        <begin position="51"/>
        <end position="66"/>
    </location>
</feature>
<organism evidence="3 4">
    <name type="scientific">Orchesella dallaii</name>
    <dbReference type="NCBI Taxonomy" id="48710"/>
    <lineage>
        <taxon>Eukaryota</taxon>
        <taxon>Metazoa</taxon>
        <taxon>Ecdysozoa</taxon>
        <taxon>Arthropoda</taxon>
        <taxon>Hexapoda</taxon>
        <taxon>Collembola</taxon>
        <taxon>Entomobryomorpha</taxon>
        <taxon>Entomobryoidea</taxon>
        <taxon>Orchesellidae</taxon>
        <taxon>Orchesellinae</taxon>
        <taxon>Orchesella</taxon>
    </lineage>
</organism>
<dbReference type="EMBL" id="CAXLJM020000038">
    <property type="protein sequence ID" value="CAL8106501.1"/>
    <property type="molecule type" value="Genomic_DNA"/>
</dbReference>
<proteinExistence type="predicted"/>
<protein>
    <recommendedName>
        <fullName evidence="2">Zasp-like motif domain-containing protein</fullName>
    </recommendedName>
</protein>
<sequence length="282" mass="31344">MASAISPRSPRLNAALSSPLEFLPVTRFPVDDRTDAFQKLAVEKKKEREVIQSQPYRTNPLITPTPKSKPDFVDNKLSGKSLKPTVFRPLDQKTIVGNLTQNQAVVHRQLNSPWPLYSQQNVAEAVYVQTGYNVGQPQTQQVAAPQPQVLQQAPPQPRILQPAPQPRVIQQAPRQRPLPQAQHIPQPQNHPTSAPIHMIPDSLPEFNPQKSPTFRAIIEEEGLGTLQPAPNTQKLAPQKSPHQAHKLAHPTAPTAHLNSVGMPNDRIAQSHSFRRLMLSLSE</sequence>
<gene>
    <name evidence="3" type="ORF">ODALV1_LOCUS12376</name>
</gene>
<evidence type="ECO:0000313" key="4">
    <source>
        <dbReference type="Proteomes" id="UP001642540"/>
    </source>
</evidence>
<comment type="caution">
    <text evidence="3">The sequence shown here is derived from an EMBL/GenBank/DDBJ whole genome shotgun (WGS) entry which is preliminary data.</text>
</comment>
<feature type="region of interest" description="Disordered" evidence="1">
    <location>
        <begin position="48"/>
        <end position="74"/>
    </location>
</feature>
<dbReference type="Proteomes" id="UP001642540">
    <property type="component" value="Unassembled WGS sequence"/>
</dbReference>
<evidence type="ECO:0000256" key="1">
    <source>
        <dbReference type="SAM" id="MobiDB-lite"/>
    </source>
</evidence>
<evidence type="ECO:0000259" key="2">
    <source>
        <dbReference type="SMART" id="SM00735"/>
    </source>
</evidence>
<name>A0ABP1QPK3_9HEXA</name>
<dbReference type="SMART" id="SM00735">
    <property type="entry name" value="ZM"/>
    <property type="match status" value="1"/>
</dbReference>
<dbReference type="InterPro" id="IPR006643">
    <property type="entry name" value="Zasp-like_motif"/>
</dbReference>
<evidence type="ECO:0000313" key="3">
    <source>
        <dbReference type="EMBL" id="CAL8106501.1"/>
    </source>
</evidence>
<accession>A0ABP1QPK3</accession>